<sequence length="417" mass="43870">MHLALPDVQWLAATCRSLRSSLRDPHVGKRVLQRQASALSGAVTIQTSISGLDQLEFGVDARGGVLLLHQRPDLDTSVYRIGVKLSGRVEVVWSELGPNERCIGGLRTHHRRGRATSASTSASASASASAPGEPRGAYAAAPADDPYDRGTFGASDGVLDGHLGADGTRRSLPSHVLTPHRGGIPVPREHAQSCPRCGKVGLVRLGPKVNKNYRVFYQTWRDAFNFELQFGSSLLVEIVHDGNHGDSTAPGTDGQCEDMSLLDAHNAPADRAGPSLLAPPASWSWAAPRFEHGRATILVEVARYDMVVRPEDVGWIEVFWGFGARGRAAAATVAAASAGPADPLSRASATGTTVGASPAAAGAPLMPDPALVPLRDRNGVFLITHASALVRAPTQHVASPDSALAAAPPQPLYNPWA</sequence>
<accession>A0ABR4NFJ8</accession>
<comment type="caution">
    <text evidence="2">The sequence shown here is derived from an EMBL/GenBank/DDBJ whole genome shotgun (WGS) entry which is preliminary data.</text>
</comment>
<feature type="region of interest" description="Disordered" evidence="1">
    <location>
        <begin position="340"/>
        <end position="360"/>
    </location>
</feature>
<protein>
    <submittedName>
        <fullName evidence="2">Uncharacterized protein</fullName>
    </submittedName>
</protein>
<evidence type="ECO:0000313" key="2">
    <source>
        <dbReference type="EMBL" id="KAL2918293.1"/>
    </source>
</evidence>
<reference evidence="2 3" key="1">
    <citation type="submission" date="2023-09" db="EMBL/GenBank/DDBJ databases">
        <title>Pangenome analysis of Batrachochytrium dendrobatidis and related Chytrids.</title>
        <authorList>
            <person name="Yacoub M.N."/>
            <person name="Stajich J.E."/>
            <person name="James T.Y."/>
        </authorList>
    </citation>
    <scope>NUCLEOTIDE SEQUENCE [LARGE SCALE GENOMIC DNA]</scope>
    <source>
        <strain evidence="2 3">JEL0888</strain>
    </source>
</reference>
<feature type="compositionally biased region" description="Low complexity" evidence="1">
    <location>
        <begin position="115"/>
        <end position="144"/>
    </location>
</feature>
<gene>
    <name evidence="2" type="ORF">HK105_202220</name>
</gene>
<evidence type="ECO:0000313" key="3">
    <source>
        <dbReference type="Proteomes" id="UP001527925"/>
    </source>
</evidence>
<keyword evidence="3" id="KW-1185">Reference proteome</keyword>
<feature type="region of interest" description="Disordered" evidence="1">
    <location>
        <begin position="104"/>
        <end position="152"/>
    </location>
</feature>
<dbReference type="EMBL" id="JADGIZ020000007">
    <property type="protein sequence ID" value="KAL2918293.1"/>
    <property type="molecule type" value="Genomic_DNA"/>
</dbReference>
<proteinExistence type="predicted"/>
<name>A0ABR4NFJ8_9FUNG</name>
<dbReference type="Proteomes" id="UP001527925">
    <property type="component" value="Unassembled WGS sequence"/>
</dbReference>
<evidence type="ECO:0000256" key="1">
    <source>
        <dbReference type="SAM" id="MobiDB-lite"/>
    </source>
</evidence>
<organism evidence="2 3">
    <name type="scientific">Polyrhizophydium stewartii</name>
    <dbReference type="NCBI Taxonomy" id="2732419"/>
    <lineage>
        <taxon>Eukaryota</taxon>
        <taxon>Fungi</taxon>
        <taxon>Fungi incertae sedis</taxon>
        <taxon>Chytridiomycota</taxon>
        <taxon>Chytridiomycota incertae sedis</taxon>
        <taxon>Chytridiomycetes</taxon>
        <taxon>Rhizophydiales</taxon>
        <taxon>Rhizophydiales incertae sedis</taxon>
        <taxon>Polyrhizophydium</taxon>
    </lineage>
</organism>